<accession>A0ABP3TK95</accession>
<evidence type="ECO:0000313" key="2">
    <source>
        <dbReference type="Proteomes" id="UP001501523"/>
    </source>
</evidence>
<protein>
    <recommendedName>
        <fullName evidence="3">Alpha/beta hydrolase</fullName>
    </recommendedName>
</protein>
<gene>
    <name evidence="1" type="ORF">GCM10009105_00610</name>
</gene>
<organism evidence="1 2">
    <name type="scientific">Dokdonella soli</name>
    <dbReference type="NCBI Taxonomy" id="529810"/>
    <lineage>
        <taxon>Bacteria</taxon>
        <taxon>Pseudomonadati</taxon>
        <taxon>Pseudomonadota</taxon>
        <taxon>Gammaproteobacteria</taxon>
        <taxon>Lysobacterales</taxon>
        <taxon>Rhodanobacteraceae</taxon>
        <taxon>Dokdonella</taxon>
    </lineage>
</organism>
<dbReference type="Proteomes" id="UP001501523">
    <property type="component" value="Unassembled WGS sequence"/>
</dbReference>
<dbReference type="InterPro" id="IPR029058">
    <property type="entry name" value="AB_hydrolase_fold"/>
</dbReference>
<evidence type="ECO:0000313" key="1">
    <source>
        <dbReference type="EMBL" id="GAA0704054.1"/>
    </source>
</evidence>
<dbReference type="RefSeq" id="WP_343785960.1">
    <property type="nucleotide sequence ID" value="NZ_BAAAEU010000001.1"/>
</dbReference>
<keyword evidence="2" id="KW-1185">Reference proteome</keyword>
<proteinExistence type="predicted"/>
<dbReference type="EMBL" id="BAAAEU010000001">
    <property type="protein sequence ID" value="GAA0704054.1"/>
    <property type="molecule type" value="Genomic_DNA"/>
</dbReference>
<evidence type="ECO:0008006" key="3">
    <source>
        <dbReference type="Google" id="ProtNLM"/>
    </source>
</evidence>
<reference evidence="2" key="1">
    <citation type="journal article" date="2019" name="Int. J. Syst. Evol. Microbiol.">
        <title>The Global Catalogue of Microorganisms (GCM) 10K type strain sequencing project: providing services to taxonomists for standard genome sequencing and annotation.</title>
        <authorList>
            <consortium name="The Broad Institute Genomics Platform"/>
            <consortium name="The Broad Institute Genome Sequencing Center for Infectious Disease"/>
            <person name="Wu L."/>
            <person name="Ma J."/>
        </authorList>
    </citation>
    <scope>NUCLEOTIDE SEQUENCE [LARGE SCALE GENOMIC DNA]</scope>
    <source>
        <strain evidence="2">JCM 15421</strain>
    </source>
</reference>
<sequence length="298" mass="32475">MARSSITFVAVGSCAAAGNGWTAQPAATGLLQNVTFTDYSPLSRSAEIARRMLTPLALQRAQAYLAAKGHALREQPIDLAQETFVVHVPEGAPPETGYGLLVFVPPWPQAKLPDSWSPALDRHHLIYVSAANSGNDANVFDRRVPLALLAYENIRRRYPLDPGRIYVGGLSGGSRVALRIALAYPDVFRGALLNAGSDPIGDEQVPLPPADLFRRFQESTRLVYLTGERDEFNRHADLVSQRSMRTRCVFDLESEVMPRRGHEIADPAALSHALDALDKPSAVDPDRLAQCRASAGSR</sequence>
<comment type="caution">
    <text evidence="1">The sequence shown here is derived from an EMBL/GenBank/DDBJ whole genome shotgun (WGS) entry which is preliminary data.</text>
</comment>
<name>A0ABP3TK95_9GAMM</name>
<dbReference type="SUPFAM" id="SSF53474">
    <property type="entry name" value="alpha/beta-Hydrolases"/>
    <property type="match status" value="1"/>
</dbReference>
<dbReference type="Gene3D" id="3.40.50.1820">
    <property type="entry name" value="alpha/beta hydrolase"/>
    <property type="match status" value="1"/>
</dbReference>